<comment type="caution">
    <text evidence="1">The sequence shown here is derived from an EMBL/GenBank/DDBJ whole genome shotgun (WGS) entry which is preliminary data.</text>
</comment>
<organism evidence="1 2">
    <name type="scientific">Photorhabdus luminescens subsp. mexicana</name>
    <dbReference type="NCBI Taxonomy" id="2100167"/>
    <lineage>
        <taxon>Bacteria</taxon>
        <taxon>Pseudomonadati</taxon>
        <taxon>Pseudomonadota</taxon>
        <taxon>Gammaproteobacteria</taxon>
        <taxon>Enterobacterales</taxon>
        <taxon>Morganellaceae</taxon>
        <taxon>Photorhabdus</taxon>
    </lineage>
</organism>
<reference evidence="1 2" key="1">
    <citation type="journal article" date="2019" name="Int. J. Syst. Evol. Microbiol.">
        <title>Photorhabdus khanii subsp. guanajuatensis subsp. nov., isolated from Heterorhabditis atacamensis, and Photorhabdus luminescens subsp. mexicana subsp. nov., isolated from Heterorhabditis mexicana entomopathogenic nematodes.</title>
        <authorList>
            <person name="Machado R.A.R."/>
            <person name="Bruno P."/>
            <person name="Arce C.C.M."/>
            <person name="Liechti N."/>
            <person name="Kohler A."/>
            <person name="Bernal J."/>
            <person name="Bruggmann R."/>
            <person name="Turlings T.C.J."/>
        </authorList>
    </citation>
    <scope>NUCLEOTIDE SEQUENCE [LARGE SCALE GENOMIC DNA]</scope>
    <source>
        <strain evidence="1 2">MEX47-22</strain>
    </source>
</reference>
<dbReference type="AlphaFoldDB" id="A0A4R4IWM1"/>
<proteinExistence type="predicted"/>
<evidence type="ECO:0000313" key="2">
    <source>
        <dbReference type="Proteomes" id="UP000295550"/>
    </source>
</evidence>
<dbReference type="EMBL" id="PUJX01000032">
    <property type="protein sequence ID" value="TDB45328.1"/>
    <property type="molecule type" value="Genomic_DNA"/>
</dbReference>
<evidence type="ECO:0000313" key="1">
    <source>
        <dbReference type="EMBL" id="TDB45328.1"/>
    </source>
</evidence>
<accession>A0A4R4IWM1</accession>
<protein>
    <submittedName>
        <fullName evidence="1">Uncharacterized protein</fullName>
    </submittedName>
</protein>
<name>A0A4R4IWM1_PHOLU</name>
<gene>
    <name evidence="1" type="ORF">C5468_21360</name>
</gene>
<sequence>MEVSECEYYTPLSDPEKWEKRILYTEPQFVPQISKQVNVLKVLACIFLSSDSNGEIALLTVTARNFVNLCKRLTLNWKRTKLCYAYQQES</sequence>
<dbReference type="Proteomes" id="UP000295550">
    <property type="component" value="Unassembled WGS sequence"/>
</dbReference>